<dbReference type="HOGENOM" id="CLU_010194_9_2_1"/>
<dbReference type="Gene3D" id="3.40.50.720">
    <property type="entry name" value="NAD(P)-binding Rossmann-like Domain"/>
    <property type="match status" value="1"/>
</dbReference>
<accession>A0A067PHB8</accession>
<dbReference type="PANTHER" id="PTHR45458:SF3">
    <property type="entry name" value="CHAIN DEHYDROGENASE (ATSC), PUTATIVE-RELATED"/>
    <property type="match status" value="1"/>
</dbReference>
<dbReference type="InterPro" id="IPR036291">
    <property type="entry name" value="NAD(P)-bd_dom_sf"/>
</dbReference>
<dbReference type="FunCoup" id="A0A067PHB8">
    <property type="interactions" value="104"/>
</dbReference>
<dbReference type="Pfam" id="PF00106">
    <property type="entry name" value="adh_short"/>
    <property type="match status" value="1"/>
</dbReference>
<organism evidence="2 3">
    <name type="scientific">Jaapia argillacea MUCL 33604</name>
    <dbReference type="NCBI Taxonomy" id="933084"/>
    <lineage>
        <taxon>Eukaryota</taxon>
        <taxon>Fungi</taxon>
        <taxon>Dikarya</taxon>
        <taxon>Basidiomycota</taxon>
        <taxon>Agaricomycotina</taxon>
        <taxon>Agaricomycetes</taxon>
        <taxon>Agaricomycetidae</taxon>
        <taxon>Jaapiales</taxon>
        <taxon>Jaapiaceae</taxon>
        <taxon>Jaapia</taxon>
    </lineage>
</organism>
<dbReference type="AlphaFoldDB" id="A0A067PHB8"/>
<dbReference type="InterPro" id="IPR020904">
    <property type="entry name" value="Sc_DH/Rdtase_CS"/>
</dbReference>
<dbReference type="PROSITE" id="PS00061">
    <property type="entry name" value="ADH_SHORT"/>
    <property type="match status" value="1"/>
</dbReference>
<keyword evidence="1" id="KW-0521">NADP</keyword>
<dbReference type="PANTHER" id="PTHR45458">
    <property type="entry name" value="SHORT-CHAIN DEHYDROGENASE/REDUCTASE SDR"/>
    <property type="match status" value="1"/>
</dbReference>
<gene>
    <name evidence="2" type="ORF">JAAARDRAFT_42024</name>
</gene>
<evidence type="ECO:0008006" key="4">
    <source>
        <dbReference type="Google" id="ProtNLM"/>
    </source>
</evidence>
<dbReference type="InterPro" id="IPR052184">
    <property type="entry name" value="SDR_enzymes"/>
</dbReference>
<evidence type="ECO:0000313" key="3">
    <source>
        <dbReference type="Proteomes" id="UP000027265"/>
    </source>
</evidence>
<dbReference type="CDD" id="cd05325">
    <property type="entry name" value="carb_red_sniffer_like_SDR_c"/>
    <property type="match status" value="1"/>
</dbReference>
<sequence>MPSYLITGASRGIGLGYVRQLSVDQENVIFALVRDKKDSHELTALNTPNIHIVEADITDHQALKRVAEEVAQVTGGSLDVLINNAAYMRSPRGFMTLDEYTDPELLTADMNEMFNINVIGVVHTINAFLPLLKRGTTKKVVTLTSGLGVPAITLQSEMDIFGPYSASKAAINVIVAKYAVKFKPEGLLFVALSPGLVNTAPAGQQAPPEYMARWGKMLARFKELNPSFRGALSVENSVKRQIELINAATLEQAGTMLSVEF</sequence>
<dbReference type="GO" id="GO:0016616">
    <property type="term" value="F:oxidoreductase activity, acting on the CH-OH group of donors, NAD or NADP as acceptor"/>
    <property type="evidence" value="ECO:0007669"/>
    <property type="project" value="TreeGrafter"/>
</dbReference>
<evidence type="ECO:0000313" key="2">
    <source>
        <dbReference type="EMBL" id="KDQ50397.1"/>
    </source>
</evidence>
<protein>
    <recommendedName>
        <fullName evidence="4">NAD(P)-binding protein</fullName>
    </recommendedName>
</protein>
<proteinExistence type="predicted"/>
<dbReference type="OrthoDB" id="9876299at2759"/>
<keyword evidence="3" id="KW-1185">Reference proteome</keyword>
<dbReference type="InParanoid" id="A0A067PHB8"/>
<name>A0A067PHB8_9AGAM</name>
<dbReference type="PRINTS" id="PR00081">
    <property type="entry name" value="GDHRDH"/>
</dbReference>
<dbReference type="Proteomes" id="UP000027265">
    <property type="component" value="Unassembled WGS sequence"/>
</dbReference>
<dbReference type="SUPFAM" id="SSF51735">
    <property type="entry name" value="NAD(P)-binding Rossmann-fold domains"/>
    <property type="match status" value="1"/>
</dbReference>
<dbReference type="InterPro" id="IPR002347">
    <property type="entry name" value="SDR_fam"/>
</dbReference>
<dbReference type="EMBL" id="KL197760">
    <property type="protein sequence ID" value="KDQ50397.1"/>
    <property type="molecule type" value="Genomic_DNA"/>
</dbReference>
<reference evidence="3" key="1">
    <citation type="journal article" date="2014" name="Proc. Natl. Acad. Sci. U.S.A.">
        <title>Extensive sampling of basidiomycete genomes demonstrates inadequacy of the white-rot/brown-rot paradigm for wood decay fungi.</title>
        <authorList>
            <person name="Riley R."/>
            <person name="Salamov A.A."/>
            <person name="Brown D.W."/>
            <person name="Nagy L.G."/>
            <person name="Floudas D."/>
            <person name="Held B.W."/>
            <person name="Levasseur A."/>
            <person name="Lombard V."/>
            <person name="Morin E."/>
            <person name="Otillar R."/>
            <person name="Lindquist E.A."/>
            <person name="Sun H."/>
            <person name="LaButti K.M."/>
            <person name="Schmutz J."/>
            <person name="Jabbour D."/>
            <person name="Luo H."/>
            <person name="Baker S.E."/>
            <person name="Pisabarro A.G."/>
            <person name="Walton J.D."/>
            <person name="Blanchette R.A."/>
            <person name="Henrissat B."/>
            <person name="Martin F."/>
            <person name="Cullen D."/>
            <person name="Hibbett D.S."/>
            <person name="Grigoriev I.V."/>
        </authorList>
    </citation>
    <scope>NUCLEOTIDE SEQUENCE [LARGE SCALE GENOMIC DNA]</scope>
    <source>
        <strain evidence="3">MUCL 33604</strain>
    </source>
</reference>
<evidence type="ECO:0000256" key="1">
    <source>
        <dbReference type="ARBA" id="ARBA00022857"/>
    </source>
</evidence>